<proteinExistence type="predicted"/>
<accession>A0A392UI73</accession>
<sequence length="30" mass="3483">MHSIMKEVMRKEVVKLLEAGMIYSISDSAW</sequence>
<reference evidence="1 2" key="1">
    <citation type="journal article" date="2018" name="Front. Plant Sci.">
        <title>Red Clover (Trifolium pratense) and Zigzag Clover (T. medium) - A Picture of Genomic Similarities and Differences.</title>
        <authorList>
            <person name="Dluhosova J."/>
            <person name="Istvanek J."/>
            <person name="Nedelnik J."/>
            <person name="Repkova J."/>
        </authorList>
    </citation>
    <scope>NUCLEOTIDE SEQUENCE [LARGE SCALE GENOMIC DNA]</scope>
    <source>
        <strain evidence="2">cv. 10/8</strain>
        <tissue evidence="1">Leaf</tissue>
    </source>
</reference>
<evidence type="ECO:0000313" key="1">
    <source>
        <dbReference type="EMBL" id="MCI73172.1"/>
    </source>
</evidence>
<keyword evidence="2" id="KW-1185">Reference proteome</keyword>
<dbReference type="Proteomes" id="UP000265520">
    <property type="component" value="Unassembled WGS sequence"/>
</dbReference>
<feature type="non-terminal residue" evidence="1">
    <location>
        <position position="30"/>
    </location>
</feature>
<dbReference type="EMBL" id="LXQA010832697">
    <property type="protein sequence ID" value="MCI73172.1"/>
    <property type="molecule type" value="Genomic_DNA"/>
</dbReference>
<protein>
    <submittedName>
        <fullName evidence="1">Uncharacterized protein</fullName>
    </submittedName>
</protein>
<comment type="caution">
    <text evidence="1">The sequence shown here is derived from an EMBL/GenBank/DDBJ whole genome shotgun (WGS) entry which is preliminary data.</text>
</comment>
<evidence type="ECO:0000313" key="2">
    <source>
        <dbReference type="Proteomes" id="UP000265520"/>
    </source>
</evidence>
<organism evidence="1 2">
    <name type="scientific">Trifolium medium</name>
    <dbReference type="NCBI Taxonomy" id="97028"/>
    <lineage>
        <taxon>Eukaryota</taxon>
        <taxon>Viridiplantae</taxon>
        <taxon>Streptophyta</taxon>
        <taxon>Embryophyta</taxon>
        <taxon>Tracheophyta</taxon>
        <taxon>Spermatophyta</taxon>
        <taxon>Magnoliopsida</taxon>
        <taxon>eudicotyledons</taxon>
        <taxon>Gunneridae</taxon>
        <taxon>Pentapetalae</taxon>
        <taxon>rosids</taxon>
        <taxon>fabids</taxon>
        <taxon>Fabales</taxon>
        <taxon>Fabaceae</taxon>
        <taxon>Papilionoideae</taxon>
        <taxon>50 kb inversion clade</taxon>
        <taxon>NPAAA clade</taxon>
        <taxon>Hologalegina</taxon>
        <taxon>IRL clade</taxon>
        <taxon>Trifolieae</taxon>
        <taxon>Trifolium</taxon>
    </lineage>
</organism>
<name>A0A392UI73_9FABA</name>
<dbReference type="AlphaFoldDB" id="A0A392UI73"/>